<dbReference type="PANTHER" id="PTHR24416:SF611">
    <property type="entry name" value="TYROSINE-PROTEIN KINASE TRANSMEMBRANE RECEPTOR ROR"/>
    <property type="match status" value="1"/>
</dbReference>
<evidence type="ECO:0008006" key="6">
    <source>
        <dbReference type="Google" id="ProtNLM"/>
    </source>
</evidence>
<keyword evidence="5" id="KW-1185">Reference proteome</keyword>
<dbReference type="EMBL" id="CAJNOJ010000569">
    <property type="protein sequence ID" value="CAF1486923.1"/>
    <property type="molecule type" value="Genomic_DNA"/>
</dbReference>
<dbReference type="PROSITE" id="PS50011">
    <property type="entry name" value="PROTEIN_KINASE_DOM"/>
    <property type="match status" value="1"/>
</dbReference>
<dbReference type="SUPFAM" id="SSF56112">
    <property type="entry name" value="Protein kinase-like (PK-like)"/>
    <property type="match status" value="1"/>
</dbReference>
<evidence type="ECO:0000259" key="1">
    <source>
        <dbReference type="PROSITE" id="PS50011"/>
    </source>
</evidence>
<comment type="caution">
    <text evidence="4">The sequence shown here is derived from an EMBL/GenBank/DDBJ whole genome shotgun (WGS) entry which is preliminary data.</text>
</comment>
<dbReference type="Pfam" id="PF04564">
    <property type="entry name" value="U-box"/>
    <property type="match status" value="1"/>
</dbReference>
<dbReference type="InterPro" id="IPR000719">
    <property type="entry name" value="Prot_kinase_dom"/>
</dbReference>
<gene>
    <name evidence="3" type="ORF">EDS130_LOCUS41775</name>
    <name evidence="4" type="ORF">XAT740_LOCUS46432</name>
</gene>
<dbReference type="GO" id="GO:0004842">
    <property type="term" value="F:ubiquitin-protein transferase activity"/>
    <property type="evidence" value="ECO:0007669"/>
    <property type="project" value="InterPro"/>
</dbReference>
<dbReference type="Gene3D" id="1.10.510.10">
    <property type="entry name" value="Transferase(Phosphotransferase) domain 1"/>
    <property type="match status" value="1"/>
</dbReference>
<protein>
    <recommendedName>
        <fullName evidence="6">Non-specific protein-tyrosine kinase</fullName>
    </recommendedName>
</protein>
<sequence>MDSLICPITKQLFSVPVIADDGYTYEESAIVSWIQENHTSPMTCQALSLRNLRPNRTIKNLVEEFENSLSAVNYRLKLNVDVKKVSGAMFQVNTKAIYRAEWLTRRNAPPTILLKLSGVQAKREASYCVQLSRHPHIVRTYGVVEPAPQDSIMLLQQYAPNGNLSDFLEDQLRVPDEVILLEMFAQITDAMTYLAYNHITHGDLACRNIVIFRFSKFKSEDNLVKLTDFGLTQHCSTYVSINNELAITNCIPIRYASPEVIQNKEYSEKSDIYSMGVTMWEAFSKATIPWSHIETDQEILQRIISGETLSKPPMCSDETWPIILTTMSMIPLERPTFSQLRRSLTKLQYQIENRTPSHKELMIKLQQVLQVDMHEVVIGVAVEDTLVKLTGLHIYQADAIFRRVPDTNITCFRLKIPNDNDLTIFINYYEQRFKNLILRHKRDTPVEWVKVFINTNMLYAHMVAILSRE</sequence>
<dbReference type="GO" id="GO:0043235">
    <property type="term" value="C:receptor complex"/>
    <property type="evidence" value="ECO:0007669"/>
    <property type="project" value="TreeGrafter"/>
</dbReference>
<dbReference type="Gene3D" id="3.30.40.10">
    <property type="entry name" value="Zinc/RING finger domain, C3HC4 (zinc finger)"/>
    <property type="match status" value="1"/>
</dbReference>
<accession>A0A816A1B4</accession>
<proteinExistence type="predicted"/>
<organism evidence="4 5">
    <name type="scientific">Adineta ricciae</name>
    <name type="common">Rotifer</name>
    <dbReference type="NCBI Taxonomy" id="249248"/>
    <lineage>
        <taxon>Eukaryota</taxon>
        <taxon>Metazoa</taxon>
        <taxon>Spiralia</taxon>
        <taxon>Gnathifera</taxon>
        <taxon>Rotifera</taxon>
        <taxon>Eurotatoria</taxon>
        <taxon>Bdelloidea</taxon>
        <taxon>Adinetida</taxon>
        <taxon>Adinetidae</taxon>
        <taxon>Adineta</taxon>
    </lineage>
</organism>
<dbReference type="InterPro" id="IPR003613">
    <property type="entry name" value="Ubox_domain"/>
</dbReference>
<dbReference type="InterPro" id="IPR001245">
    <property type="entry name" value="Ser-Thr/Tyr_kinase_cat_dom"/>
</dbReference>
<dbReference type="PROSITE" id="PS00109">
    <property type="entry name" value="PROTEIN_KINASE_TYR"/>
    <property type="match status" value="1"/>
</dbReference>
<dbReference type="GO" id="GO:0005524">
    <property type="term" value="F:ATP binding"/>
    <property type="evidence" value="ECO:0007669"/>
    <property type="project" value="InterPro"/>
</dbReference>
<dbReference type="AlphaFoldDB" id="A0A816A1B4"/>
<dbReference type="PANTHER" id="PTHR24416">
    <property type="entry name" value="TYROSINE-PROTEIN KINASE RECEPTOR"/>
    <property type="match status" value="1"/>
</dbReference>
<feature type="domain" description="Protein kinase" evidence="1">
    <location>
        <begin position="58"/>
        <end position="361"/>
    </location>
</feature>
<dbReference type="Proteomes" id="UP000663852">
    <property type="component" value="Unassembled WGS sequence"/>
</dbReference>
<evidence type="ECO:0000313" key="3">
    <source>
        <dbReference type="EMBL" id="CAF1486923.1"/>
    </source>
</evidence>
<dbReference type="InterPro" id="IPR008266">
    <property type="entry name" value="Tyr_kinase_AS"/>
</dbReference>
<dbReference type="InterPro" id="IPR013083">
    <property type="entry name" value="Znf_RING/FYVE/PHD"/>
</dbReference>
<dbReference type="EMBL" id="CAJNOR010006235">
    <property type="protein sequence ID" value="CAF1589806.1"/>
    <property type="molecule type" value="Genomic_DNA"/>
</dbReference>
<dbReference type="Pfam" id="PF07714">
    <property type="entry name" value="PK_Tyr_Ser-Thr"/>
    <property type="match status" value="1"/>
</dbReference>
<dbReference type="CDD" id="cd16655">
    <property type="entry name" value="RING-Ubox_WDSUB1-like"/>
    <property type="match status" value="1"/>
</dbReference>
<dbReference type="OrthoDB" id="10064100at2759"/>
<dbReference type="PROSITE" id="PS51698">
    <property type="entry name" value="U_BOX"/>
    <property type="match status" value="1"/>
</dbReference>
<dbReference type="InterPro" id="IPR011009">
    <property type="entry name" value="Kinase-like_dom_sf"/>
</dbReference>
<dbReference type="GO" id="GO:0005886">
    <property type="term" value="C:plasma membrane"/>
    <property type="evidence" value="ECO:0007669"/>
    <property type="project" value="TreeGrafter"/>
</dbReference>
<dbReference type="GO" id="GO:0004714">
    <property type="term" value="F:transmembrane receptor protein tyrosine kinase activity"/>
    <property type="evidence" value="ECO:0007669"/>
    <property type="project" value="TreeGrafter"/>
</dbReference>
<dbReference type="Proteomes" id="UP000663828">
    <property type="component" value="Unassembled WGS sequence"/>
</dbReference>
<evidence type="ECO:0000313" key="4">
    <source>
        <dbReference type="EMBL" id="CAF1589806.1"/>
    </source>
</evidence>
<evidence type="ECO:0000313" key="5">
    <source>
        <dbReference type="Proteomes" id="UP000663828"/>
    </source>
</evidence>
<dbReference type="SMART" id="SM00504">
    <property type="entry name" value="Ubox"/>
    <property type="match status" value="1"/>
</dbReference>
<dbReference type="GO" id="GO:0007169">
    <property type="term" value="P:cell surface receptor protein tyrosine kinase signaling pathway"/>
    <property type="evidence" value="ECO:0007669"/>
    <property type="project" value="TreeGrafter"/>
</dbReference>
<evidence type="ECO:0000259" key="2">
    <source>
        <dbReference type="PROSITE" id="PS51698"/>
    </source>
</evidence>
<dbReference type="InterPro" id="IPR050122">
    <property type="entry name" value="RTK"/>
</dbReference>
<dbReference type="GO" id="GO:0016567">
    <property type="term" value="P:protein ubiquitination"/>
    <property type="evidence" value="ECO:0007669"/>
    <property type="project" value="InterPro"/>
</dbReference>
<feature type="domain" description="U-box" evidence="2">
    <location>
        <begin position="1"/>
        <end position="72"/>
    </location>
</feature>
<dbReference type="SUPFAM" id="SSF57850">
    <property type="entry name" value="RING/U-box"/>
    <property type="match status" value="1"/>
</dbReference>
<name>A0A816A1B4_ADIRI</name>
<dbReference type="PRINTS" id="PR00109">
    <property type="entry name" value="TYRKINASE"/>
</dbReference>
<reference evidence="4" key="1">
    <citation type="submission" date="2021-02" db="EMBL/GenBank/DDBJ databases">
        <authorList>
            <person name="Nowell W R."/>
        </authorList>
    </citation>
    <scope>NUCLEOTIDE SEQUENCE</scope>
</reference>